<feature type="transmembrane region" description="Helical" evidence="1">
    <location>
        <begin position="29"/>
        <end position="52"/>
    </location>
</feature>
<sequence length="221" mass="24081">MDVCPLFRGAQAANGGGGRRSWNVKRTNFVGALVLSFAVSLAGAAGLAHAGAATDVVKAKQTALFDLLKKPSNDAKVSAMFDELLDYQALAEASLGSEWAARSDAEKAEFSDLLKQLVRKSYERNLKKTLDFNIEYTAEEKKGDAIVVKTRAVSKKDARSEPVEIAYVMAEKNGAWRVKDIITDDVSLVSSYRSQFTKIVKKDGFPALIKKMKDKLAKGDV</sequence>
<dbReference type="OrthoDB" id="9798905at2"/>
<evidence type="ECO:0000313" key="2">
    <source>
        <dbReference type="EMBL" id="TKD02050.1"/>
    </source>
</evidence>
<name>A0A4U1J4Q1_9BACT</name>
<keyword evidence="3" id="KW-1185">Reference proteome</keyword>
<dbReference type="Proteomes" id="UP000309215">
    <property type="component" value="Unassembled WGS sequence"/>
</dbReference>
<organism evidence="2 3">
    <name type="scientific">Polyangium fumosum</name>
    <dbReference type="NCBI Taxonomy" id="889272"/>
    <lineage>
        <taxon>Bacteria</taxon>
        <taxon>Pseudomonadati</taxon>
        <taxon>Myxococcota</taxon>
        <taxon>Polyangia</taxon>
        <taxon>Polyangiales</taxon>
        <taxon>Polyangiaceae</taxon>
        <taxon>Polyangium</taxon>
    </lineage>
</organism>
<dbReference type="Gene3D" id="3.10.450.710">
    <property type="entry name" value="Tgt2/MlaC"/>
    <property type="match status" value="1"/>
</dbReference>
<keyword evidence="1" id="KW-0472">Membrane</keyword>
<gene>
    <name evidence="2" type="ORF">E8A74_29745</name>
</gene>
<dbReference type="EMBL" id="SSMQ01000036">
    <property type="protein sequence ID" value="TKD02050.1"/>
    <property type="molecule type" value="Genomic_DNA"/>
</dbReference>
<reference evidence="2 3" key="1">
    <citation type="submission" date="2019-04" db="EMBL/GenBank/DDBJ databases">
        <authorList>
            <person name="Li Y."/>
            <person name="Wang J."/>
        </authorList>
    </citation>
    <scope>NUCLEOTIDE SEQUENCE [LARGE SCALE GENOMIC DNA]</scope>
    <source>
        <strain evidence="2 3">DSM 14668</strain>
    </source>
</reference>
<dbReference type="InterPro" id="IPR042245">
    <property type="entry name" value="Tgt2/MlaC_sf"/>
</dbReference>
<dbReference type="PANTHER" id="PTHR36573:SF1">
    <property type="entry name" value="INTERMEMBRANE PHOSPHOLIPID TRANSPORT SYSTEM BINDING PROTEIN MLAC"/>
    <property type="match status" value="1"/>
</dbReference>
<proteinExistence type="predicted"/>
<keyword evidence="1" id="KW-1133">Transmembrane helix</keyword>
<dbReference type="InterPro" id="IPR008869">
    <property type="entry name" value="MlaC/ttg2D"/>
</dbReference>
<accession>A0A4U1J4Q1</accession>
<keyword evidence="1" id="KW-0812">Transmembrane</keyword>
<evidence type="ECO:0000256" key="1">
    <source>
        <dbReference type="SAM" id="Phobius"/>
    </source>
</evidence>
<evidence type="ECO:0000313" key="3">
    <source>
        <dbReference type="Proteomes" id="UP000309215"/>
    </source>
</evidence>
<comment type="caution">
    <text evidence="2">The sequence shown here is derived from an EMBL/GenBank/DDBJ whole genome shotgun (WGS) entry which is preliminary data.</text>
</comment>
<dbReference type="AlphaFoldDB" id="A0A4U1J4Q1"/>
<protein>
    <submittedName>
        <fullName evidence="2">ABC transporter substrate-binding protein</fullName>
    </submittedName>
</protein>
<dbReference type="Pfam" id="PF05494">
    <property type="entry name" value="MlaC"/>
    <property type="match status" value="1"/>
</dbReference>
<dbReference type="PANTHER" id="PTHR36573">
    <property type="entry name" value="INTERMEMBRANE PHOSPHOLIPID TRANSPORT SYSTEM BINDING PROTEIN MLAC"/>
    <property type="match status" value="1"/>
</dbReference>